<evidence type="ECO:0008006" key="3">
    <source>
        <dbReference type="Google" id="ProtNLM"/>
    </source>
</evidence>
<evidence type="ECO:0000313" key="2">
    <source>
        <dbReference type="Proteomes" id="UP001209878"/>
    </source>
</evidence>
<sequence length="137" mass="15277">MEVYTGEFPKVAIQSSCRCPPTHPRVKPLSTHLCISNGVADNIGDEILRLHNDSHPLAYLNDGDSNSMWVSAFLSDVTMEVDLGDQFERVAPTMTNPDENKEAFYNHLASLLSGIPRTYKILLIGDFNARIGRENDK</sequence>
<protein>
    <recommendedName>
        <fullName evidence="3">Craniofacial development protein 2-like</fullName>
    </recommendedName>
</protein>
<dbReference type="Gene3D" id="3.60.10.10">
    <property type="entry name" value="Endonuclease/exonuclease/phosphatase"/>
    <property type="match status" value="1"/>
</dbReference>
<evidence type="ECO:0000313" key="1">
    <source>
        <dbReference type="EMBL" id="KAK2162150.1"/>
    </source>
</evidence>
<gene>
    <name evidence="1" type="ORF">NP493_1537g00010</name>
</gene>
<accession>A0AAD9K1F9</accession>
<dbReference type="Proteomes" id="UP001209878">
    <property type="component" value="Unassembled WGS sequence"/>
</dbReference>
<dbReference type="InterPro" id="IPR036691">
    <property type="entry name" value="Endo/exonu/phosph_ase_sf"/>
</dbReference>
<proteinExistence type="predicted"/>
<dbReference type="EMBL" id="JAODUO010001537">
    <property type="protein sequence ID" value="KAK2162150.1"/>
    <property type="molecule type" value="Genomic_DNA"/>
</dbReference>
<keyword evidence="2" id="KW-1185">Reference proteome</keyword>
<dbReference type="AlphaFoldDB" id="A0AAD9K1F9"/>
<comment type="caution">
    <text evidence="1">The sequence shown here is derived from an EMBL/GenBank/DDBJ whole genome shotgun (WGS) entry which is preliminary data.</text>
</comment>
<dbReference type="SUPFAM" id="SSF56219">
    <property type="entry name" value="DNase I-like"/>
    <property type="match status" value="1"/>
</dbReference>
<organism evidence="1 2">
    <name type="scientific">Ridgeia piscesae</name>
    <name type="common">Tubeworm</name>
    <dbReference type="NCBI Taxonomy" id="27915"/>
    <lineage>
        <taxon>Eukaryota</taxon>
        <taxon>Metazoa</taxon>
        <taxon>Spiralia</taxon>
        <taxon>Lophotrochozoa</taxon>
        <taxon>Annelida</taxon>
        <taxon>Polychaeta</taxon>
        <taxon>Sedentaria</taxon>
        <taxon>Canalipalpata</taxon>
        <taxon>Sabellida</taxon>
        <taxon>Siboglinidae</taxon>
        <taxon>Ridgeia</taxon>
    </lineage>
</organism>
<name>A0AAD9K1F9_RIDPI</name>
<reference evidence="1" key="1">
    <citation type="journal article" date="2023" name="Mol. Biol. Evol.">
        <title>Third-Generation Sequencing Reveals the Adaptive Role of the Epigenome in Three Deep-Sea Polychaetes.</title>
        <authorList>
            <person name="Perez M."/>
            <person name="Aroh O."/>
            <person name="Sun Y."/>
            <person name="Lan Y."/>
            <person name="Juniper S.K."/>
            <person name="Young C.R."/>
            <person name="Angers B."/>
            <person name="Qian P.Y."/>
        </authorList>
    </citation>
    <scope>NUCLEOTIDE SEQUENCE</scope>
    <source>
        <strain evidence="1">R07B-5</strain>
    </source>
</reference>